<proteinExistence type="predicted"/>
<comment type="caution">
    <text evidence="2">The sequence shown here is derived from an EMBL/GenBank/DDBJ whole genome shotgun (WGS) entry which is preliminary data.</text>
</comment>
<sequence length="88" mass="10404">MKAFLFSATFVFLCIVYSTASPPLALPYEDQWVWVRTERKAPEEKQYDVVDYEDMFFRGAPAVMQPKMFVRPCTKCPFCCRNYQLNNK</sequence>
<reference evidence="2" key="1">
    <citation type="submission" date="2023-06" db="EMBL/GenBank/DDBJ databases">
        <title>Genomic analysis of the entomopathogenic nematode Steinernema hermaphroditum.</title>
        <authorList>
            <person name="Schwarz E.M."/>
            <person name="Heppert J.K."/>
            <person name="Baniya A."/>
            <person name="Schwartz H.T."/>
            <person name="Tan C.-H."/>
            <person name="Antoshechkin I."/>
            <person name="Sternberg P.W."/>
            <person name="Goodrich-Blair H."/>
            <person name="Dillman A.R."/>
        </authorList>
    </citation>
    <scope>NUCLEOTIDE SEQUENCE</scope>
    <source>
        <strain evidence="2">PS9179</strain>
        <tissue evidence="2">Whole animal</tissue>
    </source>
</reference>
<feature type="signal peptide" evidence="1">
    <location>
        <begin position="1"/>
        <end position="20"/>
    </location>
</feature>
<dbReference type="AlphaFoldDB" id="A0AA39I6I2"/>
<gene>
    <name evidence="2" type="ORF">QR680_013742</name>
</gene>
<name>A0AA39I6I2_9BILA</name>
<accession>A0AA39I6I2</accession>
<keyword evidence="3" id="KW-1185">Reference proteome</keyword>
<evidence type="ECO:0000313" key="2">
    <source>
        <dbReference type="EMBL" id="KAK0418732.1"/>
    </source>
</evidence>
<evidence type="ECO:0000313" key="3">
    <source>
        <dbReference type="Proteomes" id="UP001175271"/>
    </source>
</evidence>
<dbReference type="Proteomes" id="UP001175271">
    <property type="component" value="Unassembled WGS sequence"/>
</dbReference>
<feature type="chain" id="PRO_5041330392" evidence="1">
    <location>
        <begin position="21"/>
        <end position="88"/>
    </location>
</feature>
<dbReference type="EMBL" id="JAUCMV010000002">
    <property type="protein sequence ID" value="KAK0418732.1"/>
    <property type="molecule type" value="Genomic_DNA"/>
</dbReference>
<keyword evidence="1" id="KW-0732">Signal</keyword>
<organism evidence="2 3">
    <name type="scientific">Steinernema hermaphroditum</name>
    <dbReference type="NCBI Taxonomy" id="289476"/>
    <lineage>
        <taxon>Eukaryota</taxon>
        <taxon>Metazoa</taxon>
        <taxon>Ecdysozoa</taxon>
        <taxon>Nematoda</taxon>
        <taxon>Chromadorea</taxon>
        <taxon>Rhabditida</taxon>
        <taxon>Tylenchina</taxon>
        <taxon>Panagrolaimomorpha</taxon>
        <taxon>Strongyloidoidea</taxon>
        <taxon>Steinernematidae</taxon>
        <taxon>Steinernema</taxon>
    </lineage>
</organism>
<evidence type="ECO:0000256" key="1">
    <source>
        <dbReference type="SAM" id="SignalP"/>
    </source>
</evidence>
<protein>
    <submittedName>
        <fullName evidence="2">Uncharacterized protein</fullName>
    </submittedName>
</protein>